<reference evidence="3 4" key="1">
    <citation type="submission" date="2015-07" db="EMBL/GenBank/DDBJ databases">
        <authorList>
            <person name="Noorani M."/>
        </authorList>
    </citation>
    <scope>NUCLEOTIDE SEQUENCE [LARGE SCALE GENOMIC DNA]</scope>
    <source>
        <strain evidence="3">BBA 69670</strain>
    </source>
</reference>
<dbReference type="EMBL" id="CYGV01000280">
    <property type="protein sequence ID" value="CUA67977.1"/>
    <property type="molecule type" value="Genomic_DNA"/>
</dbReference>
<protein>
    <recommendedName>
        <fullName evidence="2">T6SS Phospholipase effector Tle1-like catalytic domain-containing protein</fullName>
    </recommendedName>
</protein>
<feature type="domain" description="T6SS Phospholipase effector Tle1-like catalytic" evidence="2">
    <location>
        <begin position="2"/>
        <end position="262"/>
    </location>
</feature>
<evidence type="ECO:0000313" key="3">
    <source>
        <dbReference type="EMBL" id="CUA67977.1"/>
    </source>
</evidence>
<dbReference type="PANTHER" id="PTHR33840">
    <property type="match status" value="1"/>
</dbReference>
<evidence type="ECO:0000256" key="1">
    <source>
        <dbReference type="SAM" id="MobiDB-lite"/>
    </source>
</evidence>
<organism evidence="3 4">
    <name type="scientific">Rhizoctonia solani</name>
    <dbReference type="NCBI Taxonomy" id="456999"/>
    <lineage>
        <taxon>Eukaryota</taxon>
        <taxon>Fungi</taxon>
        <taxon>Dikarya</taxon>
        <taxon>Basidiomycota</taxon>
        <taxon>Agaricomycotina</taxon>
        <taxon>Agaricomycetes</taxon>
        <taxon>Cantharellales</taxon>
        <taxon>Ceratobasidiaceae</taxon>
        <taxon>Rhizoctonia</taxon>
    </lineage>
</organism>
<sequence>MVCDGYKFLMELYRDGDYIYIFGFSRGAYTARALAGMLHCVGLLPRHNMAERIPFAYTIYFSQKDPESPSPRQLAEAESDSNSDETLTEDFTLLEIVPDSIVPEDIMPTNAPLAGNPPSVPPPNNPLNRTVLEGRKQFGGLGSDGSSKAKDTDPEAYKQTFCRPIVIDFFGDNMDTVGSFDAIIPQTLPYINYKNFQACSGAERAPGQLCPQSLGPDQNVQEVWFRGQHTDVGGGAPPPTRAPGDPRFTALSNISLRWMVQQCLENRTSIAFDGDAMALYREEKVLELRPVQPDLSKYEEKIERAKLESNEKKIAAMAEAMSAARAHRAQLYQASSALDRIDVKHTPFEAAGTFSPWNLLELVPSTRPVQTADGPTTTHVPNFGKTRTIYRRNPSEPVFIHASVVDFILTPEGKGYIPSANWDGFNDGELPRIESYEGNIMPWPNPGPDRTLLVSAMKMNWKPAPGMMDRLKGAVMSIGSKVGRLIGFT</sequence>
<evidence type="ECO:0000259" key="2">
    <source>
        <dbReference type="Pfam" id="PF09994"/>
    </source>
</evidence>
<dbReference type="PANTHER" id="PTHR33840:SF1">
    <property type="entry name" value="TLE1 PHOSPHOLIPASE DOMAIN-CONTAINING PROTEIN"/>
    <property type="match status" value="1"/>
</dbReference>
<proteinExistence type="predicted"/>
<dbReference type="AlphaFoldDB" id="A0A0K6FPG1"/>
<dbReference type="Pfam" id="PF09994">
    <property type="entry name" value="T6SS_Tle1-like_cat"/>
    <property type="match status" value="1"/>
</dbReference>
<feature type="region of interest" description="Disordered" evidence="1">
    <location>
        <begin position="67"/>
        <end position="88"/>
    </location>
</feature>
<dbReference type="InterPro" id="IPR018712">
    <property type="entry name" value="Tle1-like_cat"/>
</dbReference>
<keyword evidence="4" id="KW-1185">Reference proteome</keyword>
<dbReference type="Proteomes" id="UP000044841">
    <property type="component" value="Unassembled WGS sequence"/>
</dbReference>
<name>A0A0K6FPG1_9AGAM</name>
<gene>
    <name evidence="3" type="ORF">RSOLAG22IIIB_07661</name>
</gene>
<evidence type="ECO:0000313" key="4">
    <source>
        <dbReference type="Proteomes" id="UP000044841"/>
    </source>
</evidence>
<feature type="compositionally biased region" description="Acidic residues" evidence="1">
    <location>
        <begin position="77"/>
        <end position="88"/>
    </location>
</feature>
<accession>A0A0K6FPG1</accession>